<evidence type="ECO:0000259" key="4">
    <source>
        <dbReference type="PROSITE" id="PS50977"/>
    </source>
</evidence>
<dbReference type="InterPro" id="IPR039532">
    <property type="entry name" value="TetR_C_Firmicutes"/>
</dbReference>
<dbReference type="InterPro" id="IPR009057">
    <property type="entry name" value="Homeodomain-like_sf"/>
</dbReference>
<proteinExistence type="predicted"/>
<dbReference type="RefSeq" id="WP_343781640.1">
    <property type="nucleotide sequence ID" value="NZ_BAAACZ010000005.1"/>
</dbReference>
<dbReference type="Gene3D" id="1.10.357.10">
    <property type="entry name" value="Tetracycline Repressor, domain 2"/>
    <property type="match status" value="1"/>
</dbReference>
<dbReference type="Pfam" id="PF14278">
    <property type="entry name" value="TetR_C_8"/>
    <property type="match status" value="1"/>
</dbReference>
<dbReference type="PROSITE" id="PS50977">
    <property type="entry name" value="HTH_TETR_2"/>
    <property type="match status" value="1"/>
</dbReference>
<gene>
    <name evidence="5" type="ORF">GCM10008935_05570</name>
</gene>
<evidence type="ECO:0000256" key="1">
    <source>
        <dbReference type="ARBA" id="ARBA00022491"/>
    </source>
</evidence>
<dbReference type="EMBL" id="BAAACZ010000005">
    <property type="protein sequence ID" value="GAA0453684.1"/>
    <property type="molecule type" value="Genomic_DNA"/>
</dbReference>
<sequence>MSEKLDRRKKYTRMVLRDSLIELLSDKPITAVTVKEICELADINRSTFYTHYSDQYDLLKKIEDEIIEDMNEYLSNYSFTKEDEALLMTQKLVEYIKDKKLMFETLLNEKGDSTFEKRVMEVAHRFVMKNTMATSNIDEHLSGYLSTYIISGAIHLIKEWISKGMKESPKEIAELINHFSNRGLSYLQG</sequence>
<protein>
    <submittedName>
        <fullName evidence="5">TetR-like C-terminal domain-containing protein</fullName>
    </submittedName>
</protein>
<keyword evidence="6" id="KW-1185">Reference proteome</keyword>
<evidence type="ECO:0000256" key="3">
    <source>
        <dbReference type="PROSITE-ProRule" id="PRU00335"/>
    </source>
</evidence>
<organism evidence="5 6">
    <name type="scientific">Alkalibacillus silvisoli</name>
    <dbReference type="NCBI Taxonomy" id="392823"/>
    <lineage>
        <taxon>Bacteria</taxon>
        <taxon>Bacillati</taxon>
        <taxon>Bacillota</taxon>
        <taxon>Bacilli</taxon>
        <taxon>Bacillales</taxon>
        <taxon>Bacillaceae</taxon>
        <taxon>Alkalibacillus</taxon>
    </lineage>
</organism>
<dbReference type="Proteomes" id="UP001500740">
    <property type="component" value="Unassembled WGS sequence"/>
</dbReference>
<reference evidence="5 6" key="1">
    <citation type="journal article" date="2019" name="Int. J. Syst. Evol. Microbiol.">
        <title>The Global Catalogue of Microorganisms (GCM) 10K type strain sequencing project: providing services to taxonomists for standard genome sequencing and annotation.</title>
        <authorList>
            <consortium name="The Broad Institute Genomics Platform"/>
            <consortium name="The Broad Institute Genome Sequencing Center for Infectious Disease"/>
            <person name="Wu L."/>
            <person name="Ma J."/>
        </authorList>
    </citation>
    <scope>NUCLEOTIDE SEQUENCE [LARGE SCALE GENOMIC DNA]</scope>
    <source>
        <strain evidence="5 6">JCM 14193</strain>
    </source>
</reference>
<dbReference type="SUPFAM" id="SSF46689">
    <property type="entry name" value="Homeodomain-like"/>
    <property type="match status" value="1"/>
</dbReference>
<evidence type="ECO:0000256" key="2">
    <source>
        <dbReference type="ARBA" id="ARBA00023125"/>
    </source>
</evidence>
<feature type="DNA-binding region" description="H-T-H motif" evidence="3">
    <location>
        <begin position="33"/>
        <end position="52"/>
    </location>
</feature>
<name>A0ABN0ZNU6_9BACI</name>
<accession>A0ABN0ZNU6</accession>
<keyword evidence="1" id="KW-0678">Repressor</keyword>
<keyword evidence="2 3" id="KW-0238">DNA-binding</keyword>
<dbReference type="InterPro" id="IPR001647">
    <property type="entry name" value="HTH_TetR"/>
</dbReference>
<dbReference type="PANTHER" id="PTHR43479:SF7">
    <property type="entry name" value="TETR-FAMILY TRANSCRIPTIONAL REGULATOR"/>
    <property type="match status" value="1"/>
</dbReference>
<dbReference type="PANTHER" id="PTHR43479">
    <property type="entry name" value="ACREF/ENVCD OPERON REPRESSOR-RELATED"/>
    <property type="match status" value="1"/>
</dbReference>
<dbReference type="Pfam" id="PF00440">
    <property type="entry name" value="TetR_N"/>
    <property type="match status" value="1"/>
</dbReference>
<feature type="domain" description="HTH tetR-type" evidence="4">
    <location>
        <begin position="10"/>
        <end position="70"/>
    </location>
</feature>
<comment type="caution">
    <text evidence="5">The sequence shown here is derived from an EMBL/GenBank/DDBJ whole genome shotgun (WGS) entry which is preliminary data.</text>
</comment>
<evidence type="ECO:0000313" key="6">
    <source>
        <dbReference type="Proteomes" id="UP001500740"/>
    </source>
</evidence>
<dbReference type="InterPro" id="IPR050624">
    <property type="entry name" value="HTH-type_Tx_Regulator"/>
</dbReference>
<evidence type="ECO:0000313" key="5">
    <source>
        <dbReference type="EMBL" id="GAA0453684.1"/>
    </source>
</evidence>